<dbReference type="Pfam" id="PF08220">
    <property type="entry name" value="HTH_DeoR"/>
    <property type="match status" value="1"/>
</dbReference>
<keyword evidence="3" id="KW-0804">Transcription</keyword>
<keyword evidence="2" id="KW-0805">Transcription regulation</keyword>
<dbReference type="PRINTS" id="PR00037">
    <property type="entry name" value="HTHLACR"/>
</dbReference>
<dbReference type="SUPFAM" id="SSF46785">
    <property type="entry name" value="Winged helix' DNA-binding domain"/>
    <property type="match status" value="1"/>
</dbReference>
<dbReference type="InterPro" id="IPR001034">
    <property type="entry name" value="DeoR_HTH"/>
</dbReference>
<dbReference type="InterPro" id="IPR036390">
    <property type="entry name" value="WH_DNA-bd_sf"/>
</dbReference>
<dbReference type="Gene3D" id="3.40.50.1360">
    <property type="match status" value="1"/>
</dbReference>
<proteinExistence type="predicted"/>
<evidence type="ECO:0000256" key="1">
    <source>
        <dbReference type="ARBA" id="ARBA00022491"/>
    </source>
</evidence>
<dbReference type="EMBL" id="JAUSVX010000003">
    <property type="protein sequence ID" value="MDQ0469070.1"/>
    <property type="molecule type" value="Genomic_DNA"/>
</dbReference>
<comment type="caution">
    <text evidence="5">The sequence shown here is derived from an EMBL/GenBank/DDBJ whole genome shotgun (WGS) entry which is preliminary data.</text>
</comment>
<dbReference type="InterPro" id="IPR050313">
    <property type="entry name" value="Carb_Metab_HTH_regulators"/>
</dbReference>
<dbReference type="Gene3D" id="1.10.10.10">
    <property type="entry name" value="Winged helix-like DNA-binding domain superfamily/Winged helix DNA-binding domain"/>
    <property type="match status" value="1"/>
</dbReference>
<reference evidence="5 6" key="1">
    <citation type="submission" date="2023-07" db="EMBL/GenBank/DDBJ databases">
        <title>Genomic Encyclopedia of Type Strains, Phase IV (KMG-IV): sequencing the most valuable type-strain genomes for metagenomic binning, comparative biology and taxonomic classification.</title>
        <authorList>
            <person name="Goeker M."/>
        </authorList>
    </citation>
    <scope>NUCLEOTIDE SEQUENCE [LARGE SCALE GENOMIC DNA]</scope>
    <source>
        <strain evidence="5 6">DSM 19619</strain>
    </source>
</reference>
<keyword evidence="1" id="KW-0678">Repressor</keyword>
<dbReference type="RefSeq" id="WP_307271237.1">
    <property type="nucleotide sequence ID" value="NZ_JAUSVX010000003.1"/>
</dbReference>
<dbReference type="SMART" id="SM01134">
    <property type="entry name" value="DeoRC"/>
    <property type="match status" value="1"/>
</dbReference>
<dbReference type="InterPro" id="IPR037171">
    <property type="entry name" value="NagB/RpiA_transferase-like"/>
</dbReference>
<dbReference type="InterPro" id="IPR036388">
    <property type="entry name" value="WH-like_DNA-bd_sf"/>
</dbReference>
<dbReference type="PANTHER" id="PTHR30363">
    <property type="entry name" value="HTH-TYPE TRANSCRIPTIONAL REGULATOR SRLR-RELATED"/>
    <property type="match status" value="1"/>
</dbReference>
<evidence type="ECO:0000256" key="3">
    <source>
        <dbReference type="ARBA" id="ARBA00023163"/>
    </source>
</evidence>
<dbReference type="PROSITE" id="PS51000">
    <property type="entry name" value="HTH_DEOR_2"/>
    <property type="match status" value="1"/>
</dbReference>
<organism evidence="5 6">
    <name type="scientific">Labrys wisconsinensis</name>
    <dbReference type="NCBI Taxonomy" id="425677"/>
    <lineage>
        <taxon>Bacteria</taxon>
        <taxon>Pseudomonadati</taxon>
        <taxon>Pseudomonadota</taxon>
        <taxon>Alphaproteobacteria</taxon>
        <taxon>Hyphomicrobiales</taxon>
        <taxon>Xanthobacteraceae</taxon>
        <taxon>Labrys</taxon>
    </lineage>
</organism>
<dbReference type="PANTHER" id="PTHR30363:SF4">
    <property type="entry name" value="GLYCEROL-3-PHOSPHATE REGULON REPRESSOR"/>
    <property type="match status" value="1"/>
</dbReference>
<dbReference type="InterPro" id="IPR014036">
    <property type="entry name" value="DeoR-like_C"/>
</dbReference>
<feature type="domain" description="HTH deoR-type" evidence="4">
    <location>
        <begin position="29"/>
        <end position="84"/>
    </location>
</feature>
<evidence type="ECO:0000313" key="5">
    <source>
        <dbReference type="EMBL" id="MDQ0469070.1"/>
    </source>
</evidence>
<dbReference type="Proteomes" id="UP001242480">
    <property type="component" value="Unassembled WGS sequence"/>
</dbReference>
<accession>A0ABU0J483</accession>
<sequence>MSGPPAGLPARGVMSTADFEQVFGDSALPAKRRAEILRFARQSGQITVAEMSAKFDVSLDTIRRDLDILAEQGFLSRIHGGAVPADNLAAADMPFDQRMHAQHSAKSSIGRAAAKLIYDGETLIVNGGSTTLAFAAGLGARSRLTIVTNNLSLPAAVPPQAIRNLYLIGGEIRSGAQITLGPVALVGAQAIHADTAVIGVGGITPDGCSTSHLAEAGMMSGMIAAARRTIIVADSSKFGHHAFAKVVPLDKIHVLVTDARPPDDLAQALEAARVDLVVAE</sequence>
<keyword evidence="6" id="KW-1185">Reference proteome</keyword>
<dbReference type="SMART" id="SM00420">
    <property type="entry name" value="HTH_DEOR"/>
    <property type="match status" value="1"/>
</dbReference>
<protein>
    <submittedName>
        <fullName evidence="5">DeoR family glycerol-3-phosphate regulon repressor/DeoR family fructose operon transcriptional repressor</fullName>
    </submittedName>
</protein>
<evidence type="ECO:0000313" key="6">
    <source>
        <dbReference type="Proteomes" id="UP001242480"/>
    </source>
</evidence>
<dbReference type="Pfam" id="PF00455">
    <property type="entry name" value="DeoRC"/>
    <property type="match status" value="1"/>
</dbReference>
<evidence type="ECO:0000256" key="2">
    <source>
        <dbReference type="ARBA" id="ARBA00023015"/>
    </source>
</evidence>
<dbReference type="SUPFAM" id="SSF100950">
    <property type="entry name" value="NagB/RpiA/CoA transferase-like"/>
    <property type="match status" value="1"/>
</dbReference>
<gene>
    <name evidence="5" type="ORF">QO011_002081</name>
</gene>
<name>A0ABU0J483_9HYPH</name>
<evidence type="ECO:0000259" key="4">
    <source>
        <dbReference type="PROSITE" id="PS51000"/>
    </source>
</evidence>